<dbReference type="GO" id="GO:0032456">
    <property type="term" value="P:endocytic recycling"/>
    <property type="evidence" value="ECO:0007669"/>
    <property type="project" value="TreeGrafter"/>
</dbReference>
<proteinExistence type="predicted"/>
<dbReference type="AlphaFoldDB" id="A0A8S9Y0I8"/>
<dbReference type="EMBL" id="WIXP02000002">
    <property type="protein sequence ID" value="KAF6214697.1"/>
    <property type="molecule type" value="Genomic_DNA"/>
</dbReference>
<dbReference type="Gene3D" id="1.25.40.280">
    <property type="entry name" value="alix/aip1 like domains"/>
    <property type="match status" value="1"/>
</dbReference>
<protein>
    <recommendedName>
        <fullName evidence="1">BRO1 domain-containing protein</fullName>
    </recommendedName>
</protein>
<evidence type="ECO:0000313" key="2">
    <source>
        <dbReference type="EMBL" id="KAF6214697.1"/>
    </source>
</evidence>
<dbReference type="PANTHER" id="PTHR23030:SF30">
    <property type="entry name" value="TYROSINE-PROTEIN PHOSPHATASE NON-RECEPTOR TYPE 23"/>
    <property type="match status" value="1"/>
</dbReference>
<dbReference type="OrthoDB" id="6623860at2759"/>
<reference evidence="2" key="1">
    <citation type="journal article" date="2021" name="Mol. Ecol. Resour.">
        <title>Apolygus lucorum genome provides insights into omnivorousness and mesophyll feeding.</title>
        <authorList>
            <person name="Liu Y."/>
            <person name="Liu H."/>
            <person name="Wang H."/>
            <person name="Huang T."/>
            <person name="Liu B."/>
            <person name="Yang B."/>
            <person name="Yin L."/>
            <person name="Li B."/>
            <person name="Zhang Y."/>
            <person name="Zhang S."/>
            <person name="Jiang F."/>
            <person name="Zhang X."/>
            <person name="Ren Y."/>
            <person name="Wang B."/>
            <person name="Wang S."/>
            <person name="Lu Y."/>
            <person name="Wu K."/>
            <person name="Fan W."/>
            <person name="Wang G."/>
        </authorList>
    </citation>
    <scope>NUCLEOTIDE SEQUENCE</scope>
    <source>
        <strain evidence="2">12Hb</strain>
    </source>
</reference>
<dbReference type="GO" id="GO:0045022">
    <property type="term" value="P:early endosome to late endosome transport"/>
    <property type="evidence" value="ECO:0007669"/>
    <property type="project" value="TreeGrafter"/>
</dbReference>
<dbReference type="SMART" id="SM01041">
    <property type="entry name" value="BRO1"/>
    <property type="match status" value="1"/>
</dbReference>
<dbReference type="GO" id="GO:0005768">
    <property type="term" value="C:endosome"/>
    <property type="evidence" value="ECO:0007669"/>
    <property type="project" value="TreeGrafter"/>
</dbReference>
<name>A0A8S9Y0I8_APOLU</name>
<dbReference type="Proteomes" id="UP000466442">
    <property type="component" value="Unassembled WGS sequence"/>
</dbReference>
<sequence>MEAVPRLPMIHFDLKVSPDHPPTNFSKLKQYIRDFYNEDPESYAAEIRQLDSLRTFAVHPVKDVAGCKVLKEYFCQLHFLQSRFPMAREGSAAVEFTWKDIYSGSTMTAADVKIEMVSILYNIGALHSQLGSTEDRSAPDGLKMACTHFQCAAWAFQHLKDTFPQPPGIDLSPDIMHFKYHFCLAQAQECILEKSMTDNRKATINAKVAAQIVDYYNLALNTLVQPPSDILSDGAVLDVVGNKPFKTWKKYIRFKVAYYSCISLLYQGMQSEEQRKMGERVTYYQGALDRLNEAIKLSKGIDKSEAVMESLVFTRDVVEGKRKAAKNENEFNLPRRNPRIGLASSCQRRILGEGHPLQRKRY</sequence>
<dbReference type="InterPro" id="IPR038499">
    <property type="entry name" value="BRO1_sf"/>
</dbReference>
<evidence type="ECO:0000259" key="1">
    <source>
        <dbReference type="PROSITE" id="PS51180"/>
    </source>
</evidence>
<dbReference type="PROSITE" id="PS51180">
    <property type="entry name" value="BRO1"/>
    <property type="match status" value="1"/>
</dbReference>
<organism evidence="2 3">
    <name type="scientific">Apolygus lucorum</name>
    <name type="common">Small green plant bug</name>
    <name type="synonym">Lygocoris lucorum</name>
    <dbReference type="NCBI Taxonomy" id="248454"/>
    <lineage>
        <taxon>Eukaryota</taxon>
        <taxon>Metazoa</taxon>
        <taxon>Ecdysozoa</taxon>
        <taxon>Arthropoda</taxon>
        <taxon>Hexapoda</taxon>
        <taxon>Insecta</taxon>
        <taxon>Pterygota</taxon>
        <taxon>Neoptera</taxon>
        <taxon>Paraneoptera</taxon>
        <taxon>Hemiptera</taxon>
        <taxon>Heteroptera</taxon>
        <taxon>Panheteroptera</taxon>
        <taxon>Cimicomorpha</taxon>
        <taxon>Miridae</taxon>
        <taxon>Mirini</taxon>
        <taxon>Apolygus</taxon>
    </lineage>
</organism>
<gene>
    <name evidence="2" type="ORF">GE061_009440</name>
</gene>
<accession>A0A8S9Y0I8</accession>
<dbReference type="PANTHER" id="PTHR23030">
    <property type="entry name" value="PCD6 INTERACTING PROTEIN-RELATED"/>
    <property type="match status" value="1"/>
</dbReference>
<dbReference type="Pfam" id="PF03097">
    <property type="entry name" value="BRO1"/>
    <property type="match status" value="1"/>
</dbReference>
<feature type="domain" description="BRO1" evidence="1">
    <location>
        <begin position="8"/>
        <end position="362"/>
    </location>
</feature>
<keyword evidence="3" id="KW-1185">Reference proteome</keyword>
<evidence type="ECO:0000313" key="3">
    <source>
        <dbReference type="Proteomes" id="UP000466442"/>
    </source>
</evidence>
<dbReference type="InterPro" id="IPR004328">
    <property type="entry name" value="BRO1_dom"/>
</dbReference>
<dbReference type="GO" id="GO:0043328">
    <property type="term" value="P:protein transport to vacuole involved in ubiquitin-dependent protein catabolic process via the multivesicular body sorting pathway"/>
    <property type="evidence" value="ECO:0007669"/>
    <property type="project" value="TreeGrafter"/>
</dbReference>
<comment type="caution">
    <text evidence="2">The sequence shown here is derived from an EMBL/GenBank/DDBJ whole genome shotgun (WGS) entry which is preliminary data.</text>
</comment>